<dbReference type="SUPFAM" id="SSF100950">
    <property type="entry name" value="NagB/RpiA/CoA transferase-like"/>
    <property type="match status" value="1"/>
</dbReference>
<dbReference type="PANTHER" id="PTHR23407:SF1">
    <property type="entry name" value="5-FORMYLTETRAHYDROFOLATE CYCLO-LIGASE"/>
    <property type="match status" value="1"/>
</dbReference>
<dbReference type="NCBIfam" id="TIGR02727">
    <property type="entry name" value="MTHFS_bact"/>
    <property type="match status" value="1"/>
</dbReference>
<dbReference type="PANTHER" id="PTHR23407">
    <property type="entry name" value="ATPASE INHIBITOR/5-FORMYLTETRAHYDROFOLATE CYCLO-LIGASE"/>
    <property type="match status" value="1"/>
</dbReference>
<protein>
    <recommendedName>
        <fullName evidence="5">5-formyltetrahydrofolate cyclo-ligase</fullName>
        <ecNumber evidence="5">6.3.3.2</ecNumber>
    </recommendedName>
</protein>
<proteinExistence type="inferred from homology"/>
<evidence type="ECO:0000313" key="7">
    <source>
        <dbReference type="EMBL" id="QWW23306.1"/>
    </source>
</evidence>
<evidence type="ECO:0000256" key="5">
    <source>
        <dbReference type="ARBA" id="ARBA00038966"/>
    </source>
</evidence>
<comment type="catalytic activity">
    <reaction evidence="4">
        <text>(6S)-5-formyl-5,6,7,8-tetrahydrofolate + ATP = (6R)-5,10-methenyltetrahydrofolate + ADP + phosphate</text>
        <dbReference type="Rhea" id="RHEA:10488"/>
        <dbReference type="ChEBI" id="CHEBI:30616"/>
        <dbReference type="ChEBI" id="CHEBI:43474"/>
        <dbReference type="ChEBI" id="CHEBI:57455"/>
        <dbReference type="ChEBI" id="CHEBI:57457"/>
        <dbReference type="ChEBI" id="CHEBI:456216"/>
        <dbReference type="EC" id="6.3.3.2"/>
    </reaction>
</comment>
<dbReference type="Gene3D" id="2.170.270.10">
    <property type="entry name" value="SET domain"/>
    <property type="match status" value="1"/>
</dbReference>
<dbReference type="SUPFAM" id="SSF54637">
    <property type="entry name" value="Thioesterase/thiol ester dehydrase-isomerase"/>
    <property type="match status" value="1"/>
</dbReference>
<dbReference type="GO" id="GO:0030272">
    <property type="term" value="F:5-formyltetrahydrofolate cyclo-ligase activity"/>
    <property type="evidence" value="ECO:0007669"/>
    <property type="project" value="UniProtKB-EC"/>
</dbReference>
<dbReference type="InterPro" id="IPR037171">
    <property type="entry name" value="NagB/RpiA_transferase-like"/>
</dbReference>
<dbReference type="Pfam" id="PF01812">
    <property type="entry name" value="5-FTHF_cyc-lig"/>
    <property type="match status" value="1"/>
</dbReference>
<dbReference type="InterPro" id="IPR001214">
    <property type="entry name" value="SET_dom"/>
</dbReference>
<dbReference type="GO" id="GO:0009396">
    <property type="term" value="P:folic acid-containing compound biosynthetic process"/>
    <property type="evidence" value="ECO:0007669"/>
    <property type="project" value="TreeGrafter"/>
</dbReference>
<evidence type="ECO:0000256" key="1">
    <source>
        <dbReference type="ARBA" id="ARBA00010638"/>
    </source>
</evidence>
<dbReference type="GO" id="GO:0035999">
    <property type="term" value="P:tetrahydrofolate interconversion"/>
    <property type="evidence" value="ECO:0007669"/>
    <property type="project" value="TreeGrafter"/>
</dbReference>
<dbReference type="InterPro" id="IPR002698">
    <property type="entry name" value="FTHF_cligase"/>
</dbReference>
<reference evidence="7" key="1">
    <citation type="submission" date="2021-06" db="EMBL/GenBank/DDBJ databases">
        <title>Candida auris outbreak in lebanese hospital.</title>
        <authorList>
            <person name="Finianos M."/>
        </authorList>
    </citation>
    <scope>NUCLEOTIDE SEQUENCE</scope>
    <source>
        <strain evidence="7">CA7LBN</strain>
    </source>
</reference>
<keyword evidence="2" id="KW-0547">Nucleotide-binding</keyword>
<evidence type="ECO:0000256" key="4">
    <source>
        <dbReference type="ARBA" id="ARBA00036539"/>
    </source>
</evidence>
<dbReference type="InterPro" id="IPR046341">
    <property type="entry name" value="SET_dom_sf"/>
</dbReference>
<dbReference type="InterPro" id="IPR029069">
    <property type="entry name" value="HotDog_dom_sf"/>
</dbReference>
<evidence type="ECO:0000256" key="3">
    <source>
        <dbReference type="ARBA" id="ARBA00022840"/>
    </source>
</evidence>
<dbReference type="EC" id="6.3.3.2" evidence="5"/>
<dbReference type="InterPro" id="IPR024185">
    <property type="entry name" value="FTHF_cligase-like_sf"/>
</dbReference>
<dbReference type="GO" id="GO:0005524">
    <property type="term" value="F:ATP binding"/>
    <property type="evidence" value="ECO:0007669"/>
    <property type="project" value="UniProtKB-KW"/>
</dbReference>
<dbReference type="Pfam" id="PF00856">
    <property type="entry name" value="SET"/>
    <property type="match status" value="1"/>
</dbReference>
<dbReference type="Proteomes" id="UP000825438">
    <property type="component" value="Chromosome II"/>
</dbReference>
<dbReference type="EMBL" id="CP076750">
    <property type="protein sequence ID" value="QWW23306.1"/>
    <property type="molecule type" value="Genomic_DNA"/>
</dbReference>
<dbReference type="GO" id="GO:0005739">
    <property type="term" value="C:mitochondrion"/>
    <property type="evidence" value="ECO:0007669"/>
    <property type="project" value="TreeGrafter"/>
</dbReference>
<feature type="domain" description="SET" evidence="6">
    <location>
        <begin position="308"/>
        <end position="585"/>
    </location>
</feature>
<sequence>MLVSYNELVLDAYSKLSYVNHSNLDANSVQFLAKKLPTYEHLAKQTSNGYWRQLRAWDNLDRFVLRESGRSNTKSFKKNDKSSLTNTILARPGGIVIEPIIFKNMKENMTVTIVHAGDKLCGYPFLVHGGIIATFLNETFKRNASLCSLSQSSMKDDYMVKSLSITYKAPTLANQFLIIKTRTSQFLAENGHLESSSTIETSTGKVLVICKAKILYTEFEMTEIDVPPERTVMDSIIHLWKTDPTTESLSAKKLHQHVLTNHPEWTLSEKRLKSIMKKFNLLPATSNELFTYVNEITSSITPELSLPPMVNLMMTSKRGKGLFARTNIEKGTLLWEECPLFLVPPLAHADLIRKGNACTFCGRLVRRQRTGPSVLFGEQCKICPETWCSKRCKSLNQRLHGLLKHESSRNSTLSKRFSPSAFSKLLDYSIKEQWNALYAITLIVAEILLDESGLKGRQFKALARVSQRTRAKAEVNNHAIGFSQSSSFFSEQQERVWEEGYSYFIKVFPLSNSDVDFSLDNFLLMLGSYNINNLDCSIYATQSHLNHNCEPNTEVDSGETRGSFGIKVLSSRFISAGEELTTTDNTMNSSVAKRNLRKALKIKLTNITSESALQQSTTISEKLKQNATFNRATSVGLFMNMPCEVNTEELIHHCFKAKKKVYLPRCEIANGGSRMRFLQVNTFEEVQMLKPSGKLALREPKQGVDIMDDGPLDVLVVPGLGFTLDGRRLGRGAAYYDKFLASYFERFRQKPYLIGICFVEQLVDNIPTERHDWNLDEIVSGNNH</sequence>
<organism evidence="7">
    <name type="scientific">Candidozyma auris</name>
    <name type="common">Yeast</name>
    <name type="synonym">Candida auris</name>
    <dbReference type="NCBI Taxonomy" id="498019"/>
    <lineage>
        <taxon>Eukaryota</taxon>
        <taxon>Fungi</taxon>
        <taxon>Dikarya</taxon>
        <taxon>Ascomycota</taxon>
        <taxon>Saccharomycotina</taxon>
        <taxon>Pichiomycetes</taxon>
        <taxon>Metschnikowiaceae</taxon>
        <taxon>Candidozyma</taxon>
    </lineage>
</organism>
<evidence type="ECO:0000256" key="2">
    <source>
        <dbReference type="ARBA" id="ARBA00022741"/>
    </source>
</evidence>
<keyword evidence="3" id="KW-0067">ATP-binding</keyword>
<accession>A0A8F2W0K3</accession>
<gene>
    <name evidence="7" type="ORF">CA7LBN_002107</name>
</gene>
<dbReference type="Gene3D" id="3.10.129.10">
    <property type="entry name" value="Hotdog Thioesterase"/>
    <property type="match status" value="1"/>
</dbReference>
<dbReference type="SMART" id="SM00317">
    <property type="entry name" value="SET"/>
    <property type="match status" value="1"/>
</dbReference>
<dbReference type="AlphaFoldDB" id="A0A8F2W0K3"/>
<dbReference type="SUPFAM" id="SSF82199">
    <property type="entry name" value="SET domain"/>
    <property type="match status" value="1"/>
</dbReference>
<dbReference type="Gene3D" id="3.40.50.10420">
    <property type="entry name" value="NagB/RpiA/CoA transferase-like"/>
    <property type="match status" value="1"/>
</dbReference>
<evidence type="ECO:0000259" key="6">
    <source>
        <dbReference type="PROSITE" id="PS50280"/>
    </source>
</evidence>
<dbReference type="PROSITE" id="PS50280">
    <property type="entry name" value="SET"/>
    <property type="match status" value="1"/>
</dbReference>
<name>A0A8F2W0K3_CANAR</name>
<comment type="similarity">
    <text evidence="1">Belongs to the 5-formyltetrahydrofolate cyclo-ligase family.</text>
</comment>